<comment type="caution">
    <text evidence="3">The sequence shown here is derived from an EMBL/GenBank/DDBJ whole genome shotgun (WGS) entry which is preliminary data.</text>
</comment>
<name>A0A815FTM9_ADIRI</name>
<evidence type="ECO:0008006" key="7">
    <source>
        <dbReference type="Google" id="ProtNLM"/>
    </source>
</evidence>
<feature type="transmembrane region" description="Helical" evidence="1">
    <location>
        <begin position="848"/>
        <end position="869"/>
    </location>
</feature>
<evidence type="ECO:0000313" key="4">
    <source>
        <dbReference type="EMBL" id="CAF1565371.1"/>
    </source>
</evidence>
<feature type="transmembrane region" description="Helical" evidence="1">
    <location>
        <begin position="585"/>
        <end position="605"/>
    </location>
</feature>
<evidence type="ECO:0000313" key="5">
    <source>
        <dbReference type="Proteomes" id="UP000663828"/>
    </source>
</evidence>
<organism evidence="3 6">
    <name type="scientific">Adineta ricciae</name>
    <name type="common">Rotifer</name>
    <dbReference type="NCBI Taxonomy" id="249248"/>
    <lineage>
        <taxon>Eukaryota</taxon>
        <taxon>Metazoa</taxon>
        <taxon>Spiralia</taxon>
        <taxon>Gnathifera</taxon>
        <taxon>Rotifera</taxon>
        <taxon>Eurotatoria</taxon>
        <taxon>Bdelloidea</taxon>
        <taxon>Adinetida</taxon>
        <taxon>Adinetidae</taxon>
        <taxon>Adineta</taxon>
    </lineage>
</organism>
<evidence type="ECO:0000313" key="3">
    <source>
        <dbReference type="EMBL" id="CAF1328994.1"/>
    </source>
</evidence>
<dbReference type="EMBL" id="CAJNOJ010000242">
    <property type="protein sequence ID" value="CAF1328994.1"/>
    <property type="molecule type" value="Genomic_DNA"/>
</dbReference>
<keyword evidence="1" id="KW-0472">Membrane</keyword>
<keyword evidence="2" id="KW-0732">Signal</keyword>
<gene>
    <name evidence="3" type="ORF">EDS130_LOCUS32082</name>
    <name evidence="4" type="ORF">XAT740_LOCUS43986</name>
</gene>
<sequence length="919" mass="102742">MIFPSCYFLLTILLVHIKSLQSFFTPNTADYDAYGSKIAMNDYLLVVAQNNNQPPRFAIQFAPYNHTLTSSQCTLQYPNSTDTFIYTAAIGKKQNESQLHFFFIGEHIKNESGLFIGMATFNNLQQRSNLTSSICDTSFTYSLYYLNNHDHQEYLTLGVHPQGTRAFAFSNKYVAVFDTANASSSINTNIWDGNLTWPDSTFIPHAVDLSDSFGVVAGFILNRGNSTAKYSPMIYLLRFNSSGAYYHPYTVDSYKPVASIGTWQDLLTYDDADVYSAKYDMSVSINEDGKVLVGMQFINRVFYFAVNLTNAIQLTFISRYTNGRSIGNGKSIAWMKDGIAAVLINVYSLDYVWSTSQIFLFDIYANGYNSESVPLSVFPNSHQLLPSSFSSVFLNVVSSPSSLALLNDEGKVIIFSPTQAQYYPSVVRTGLSPFITTPKPCMAGTFKNKSGVFDCVLCATGTKNPGNASNECLPCSANSFCPLGSVADVPKSVLSTVYQVVPYPQSPESTIFDEIIIHSIFSIGSGHCLLVSPLFWALVVACVVIVIIIIMEILKLCVKTRRSKNVQHVVTYAFKHTDLIGDGKSWVGGLVSFSILVLVCFAYAFSNGYLKQYPIEQSGDSYFTCDESMRNAKFDTNVQSLAIPLAHAEQEMFDLLNEQIFTLNIDFVNTLVNCDSASIQAQVGLTWSTIRWSSCNNTDSVLTLSIPLSSQQIAVKVFLEDTKTIGALRIGMSSDGVKKEKYELRQLQFYQPFYKSGYMLSRNIPVALAITKIINETRPMEGEESDYSGIYIPTFTVDTNSLFATTKQYVLSSSIITTLSIAVSETPYYVKNIQQPIARKSEIIFRNLLFTIVCLEIFRLVFLLYKLLLKPIYQAIMRKYHHKTERELPYQVPMNGDLKAANHFKNGDEKNLDFTATTF</sequence>
<keyword evidence="5" id="KW-1185">Reference proteome</keyword>
<dbReference type="Proteomes" id="UP000663852">
    <property type="component" value="Unassembled WGS sequence"/>
</dbReference>
<reference evidence="3" key="1">
    <citation type="submission" date="2021-02" db="EMBL/GenBank/DDBJ databases">
        <authorList>
            <person name="Nowell W R."/>
        </authorList>
    </citation>
    <scope>NUCLEOTIDE SEQUENCE</scope>
</reference>
<proteinExistence type="predicted"/>
<protein>
    <recommendedName>
        <fullName evidence="7">Transmembrane protein</fullName>
    </recommendedName>
</protein>
<feature type="transmembrane region" description="Helical" evidence="1">
    <location>
        <begin position="534"/>
        <end position="554"/>
    </location>
</feature>
<accession>A0A815FTM9</accession>
<evidence type="ECO:0000256" key="2">
    <source>
        <dbReference type="SAM" id="SignalP"/>
    </source>
</evidence>
<dbReference type="AlphaFoldDB" id="A0A815FTM9"/>
<dbReference type="EMBL" id="CAJNOR010005510">
    <property type="protein sequence ID" value="CAF1565371.1"/>
    <property type="molecule type" value="Genomic_DNA"/>
</dbReference>
<dbReference type="OrthoDB" id="10027053at2759"/>
<dbReference type="Proteomes" id="UP000663828">
    <property type="component" value="Unassembled WGS sequence"/>
</dbReference>
<dbReference type="Gene3D" id="2.10.50.10">
    <property type="entry name" value="Tumor Necrosis Factor Receptor, subunit A, domain 2"/>
    <property type="match status" value="1"/>
</dbReference>
<keyword evidence="1" id="KW-1133">Transmembrane helix</keyword>
<evidence type="ECO:0000313" key="6">
    <source>
        <dbReference type="Proteomes" id="UP000663852"/>
    </source>
</evidence>
<keyword evidence="1" id="KW-0812">Transmembrane</keyword>
<feature type="signal peptide" evidence="2">
    <location>
        <begin position="1"/>
        <end position="22"/>
    </location>
</feature>
<evidence type="ECO:0000256" key="1">
    <source>
        <dbReference type="SAM" id="Phobius"/>
    </source>
</evidence>
<feature type="chain" id="PRO_5036227475" description="Transmembrane protein" evidence="2">
    <location>
        <begin position="23"/>
        <end position="919"/>
    </location>
</feature>